<evidence type="ECO:0000256" key="1">
    <source>
        <dbReference type="ARBA" id="ARBA00022723"/>
    </source>
</evidence>
<gene>
    <name evidence="4" type="ORF">F0415_07785</name>
</gene>
<organism evidence="4 5">
    <name type="scientific">Arenimonas fontis</name>
    <dbReference type="NCBI Taxonomy" id="2608255"/>
    <lineage>
        <taxon>Bacteria</taxon>
        <taxon>Pseudomonadati</taxon>
        <taxon>Pseudomonadota</taxon>
        <taxon>Gammaproteobacteria</taxon>
        <taxon>Lysobacterales</taxon>
        <taxon>Lysobacteraceae</taxon>
        <taxon>Arenimonas</taxon>
    </lineage>
</organism>
<dbReference type="PANTHER" id="PTHR35303:SF5">
    <property type="entry name" value="OS02G0197800 PROTEIN"/>
    <property type="match status" value="1"/>
</dbReference>
<evidence type="ECO:0000256" key="2">
    <source>
        <dbReference type="ARBA" id="ARBA00023004"/>
    </source>
</evidence>
<evidence type="ECO:0000313" key="4">
    <source>
        <dbReference type="EMBL" id="KAA2284595.1"/>
    </source>
</evidence>
<dbReference type="InterPro" id="IPR038492">
    <property type="entry name" value="GBBH-like_N_sf"/>
</dbReference>
<dbReference type="Pfam" id="PF06155">
    <property type="entry name" value="GBBH-like_N"/>
    <property type="match status" value="1"/>
</dbReference>
<accession>A0A5B2Z9J3</accession>
<dbReference type="RefSeq" id="WP_149860652.1">
    <property type="nucleotide sequence ID" value="NZ_VUOD01000005.1"/>
</dbReference>
<evidence type="ECO:0000259" key="3">
    <source>
        <dbReference type="Pfam" id="PF06155"/>
    </source>
</evidence>
<dbReference type="AlphaFoldDB" id="A0A5B2Z9J3"/>
<dbReference type="Proteomes" id="UP000322165">
    <property type="component" value="Unassembled WGS sequence"/>
</dbReference>
<protein>
    <submittedName>
        <fullName evidence="4">DUF971 domain-containing protein</fullName>
    </submittedName>
</protein>
<dbReference type="InterPro" id="IPR010376">
    <property type="entry name" value="GBBH-like_N"/>
</dbReference>
<dbReference type="PANTHER" id="PTHR35303">
    <property type="entry name" value="OS02G0197800 PROTEIN"/>
    <property type="match status" value="1"/>
</dbReference>
<keyword evidence="2" id="KW-0408">Iron</keyword>
<proteinExistence type="predicted"/>
<keyword evidence="5" id="KW-1185">Reference proteome</keyword>
<reference evidence="4 5" key="1">
    <citation type="submission" date="2019-09" db="EMBL/GenBank/DDBJ databases">
        <title>Arenimonas chukotkensis sp. nov., a bacterium isolated from Chukotka hot spring, Arctic region, Russia.</title>
        <authorList>
            <person name="Zayulina K.S."/>
            <person name="Prokofeva M.I."/>
            <person name="Elcheninov A.G."/>
            <person name="Novikov A."/>
            <person name="Kochetkova T.V."/>
            <person name="Kublanov I.V."/>
        </authorList>
    </citation>
    <scope>NUCLEOTIDE SEQUENCE [LARGE SCALE GENOMIC DNA]</scope>
    <source>
        <strain evidence="4 5">3729k</strain>
    </source>
</reference>
<name>A0A5B2Z9J3_9GAMM</name>
<sequence length="117" mass="13221">MAAPRVTELVLHKASHVLEVAFDDGVRFRLPCEYLRVESPSAEVQGHGPGQKQLVAGKREVNITAIEPVGHYGVLLRFDDGHDTGIFSWSYLRELGEQQEQRWAAYLEALERAGRHR</sequence>
<dbReference type="Gene3D" id="3.30.2020.30">
    <property type="match status" value="1"/>
</dbReference>
<evidence type="ECO:0000313" key="5">
    <source>
        <dbReference type="Proteomes" id="UP000322165"/>
    </source>
</evidence>
<dbReference type="EMBL" id="VUOD01000005">
    <property type="protein sequence ID" value="KAA2284595.1"/>
    <property type="molecule type" value="Genomic_DNA"/>
</dbReference>
<comment type="caution">
    <text evidence="4">The sequence shown here is derived from an EMBL/GenBank/DDBJ whole genome shotgun (WGS) entry which is preliminary data.</text>
</comment>
<feature type="domain" description="Gamma-butyrobetaine hydroxylase-like N-terminal" evidence="3">
    <location>
        <begin position="11"/>
        <end position="93"/>
    </location>
</feature>
<keyword evidence="1" id="KW-0479">Metal-binding</keyword>
<reference evidence="4 5" key="2">
    <citation type="submission" date="2019-09" db="EMBL/GenBank/DDBJ databases">
        <authorList>
            <person name="Mazur A."/>
        </authorList>
    </citation>
    <scope>NUCLEOTIDE SEQUENCE [LARGE SCALE GENOMIC DNA]</scope>
    <source>
        <strain evidence="4 5">3729k</strain>
    </source>
</reference>
<dbReference type="GO" id="GO:0046872">
    <property type="term" value="F:metal ion binding"/>
    <property type="evidence" value="ECO:0007669"/>
    <property type="project" value="UniProtKB-KW"/>
</dbReference>